<dbReference type="Gene3D" id="3.40.50.720">
    <property type="entry name" value="NAD(P)-binding Rossmann-like Domain"/>
    <property type="match status" value="1"/>
</dbReference>
<dbReference type="PANTHER" id="PTHR20836">
    <property type="entry name" value="DIHYDRODIPICOLINATE REDUCTASE"/>
    <property type="match status" value="1"/>
</dbReference>
<dbReference type="Proteomes" id="UP000650467">
    <property type="component" value="Unassembled WGS sequence"/>
</dbReference>
<dbReference type="GO" id="GO:0070402">
    <property type="term" value="F:NADPH binding"/>
    <property type="evidence" value="ECO:0007669"/>
    <property type="project" value="InterPro"/>
</dbReference>
<dbReference type="OrthoDB" id="10259487at2759"/>
<keyword evidence="7" id="KW-0457">Lysine biosynthesis</keyword>
<name>A0A835T3T6_CHLIN</name>
<dbReference type="GO" id="GO:0019877">
    <property type="term" value="P:diaminopimelate biosynthetic process"/>
    <property type="evidence" value="ECO:0007669"/>
    <property type="project" value="UniProtKB-KW"/>
</dbReference>
<reference evidence="14" key="1">
    <citation type="journal article" date="2020" name="bioRxiv">
        <title>Comparative genomics of Chlamydomonas.</title>
        <authorList>
            <person name="Craig R.J."/>
            <person name="Hasan A.R."/>
            <person name="Ness R.W."/>
            <person name="Keightley P.D."/>
        </authorList>
    </citation>
    <scope>NUCLEOTIDE SEQUENCE</scope>
    <source>
        <strain evidence="14">SAG 7.73</strain>
    </source>
</reference>
<dbReference type="InterPro" id="IPR000846">
    <property type="entry name" value="DapB_N"/>
</dbReference>
<keyword evidence="3" id="KW-0521">NADP</keyword>
<dbReference type="EMBL" id="JAEHOC010000025">
    <property type="protein sequence ID" value="KAG2431076.1"/>
    <property type="molecule type" value="Genomic_DNA"/>
</dbReference>
<feature type="domain" description="Dihydrodipicolinate reductase C-terminal" evidence="13">
    <location>
        <begin position="164"/>
        <end position="303"/>
    </location>
</feature>
<organism evidence="14 15">
    <name type="scientific">Chlamydomonas incerta</name>
    <dbReference type="NCBI Taxonomy" id="51695"/>
    <lineage>
        <taxon>Eukaryota</taxon>
        <taxon>Viridiplantae</taxon>
        <taxon>Chlorophyta</taxon>
        <taxon>core chlorophytes</taxon>
        <taxon>Chlorophyceae</taxon>
        <taxon>CS clade</taxon>
        <taxon>Chlamydomonadales</taxon>
        <taxon>Chlamydomonadaceae</taxon>
        <taxon>Chlamydomonas</taxon>
    </lineage>
</organism>
<evidence type="ECO:0000313" key="14">
    <source>
        <dbReference type="EMBL" id="KAG2431076.1"/>
    </source>
</evidence>
<comment type="pathway">
    <text evidence="8">Amino-acid biosynthesis; L-lysine biosynthesis via DAP pathway; (S)-tetrahydrodipicolinate from L-aspartate: step 4/4.</text>
</comment>
<dbReference type="AlphaFoldDB" id="A0A835T3T6"/>
<comment type="catalytic activity">
    <reaction evidence="11">
        <text>(S)-2,3,4,5-tetrahydrodipicolinate + NAD(+) + H2O = (2S,4S)-4-hydroxy-2,3,4,5-tetrahydrodipicolinate + NADH + H(+)</text>
        <dbReference type="Rhea" id="RHEA:35323"/>
        <dbReference type="ChEBI" id="CHEBI:15377"/>
        <dbReference type="ChEBI" id="CHEBI:15378"/>
        <dbReference type="ChEBI" id="CHEBI:16845"/>
        <dbReference type="ChEBI" id="CHEBI:57540"/>
        <dbReference type="ChEBI" id="CHEBI:57945"/>
        <dbReference type="ChEBI" id="CHEBI:67139"/>
        <dbReference type="EC" id="1.17.1.8"/>
    </reaction>
</comment>
<evidence type="ECO:0000256" key="3">
    <source>
        <dbReference type="ARBA" id="ARBA00022857"/>
    </source>
</evidence>
<comment type="similarity">
    <text evidence="1">Belongs to the DapB family.</text>
</comment>
<dbReference type="GO" id="GO:0008839">
    <property type="term" value="F:4-hydroxy-tetrahydrodipicolinate reductase"/>
    <property type="evidence" value="ECO:0007669"/>
    <property type="project" value="UniProtKB-EC"/>
</dbReference>
<dbReference type="InterPro" id="IPR023940">
    <property type="entry name" value="DHDPR_bac"/>
</dbReference>
<evidence type="ECO:0000259" key="12">
    <source>
        <dbReference type="Pfam" id="PF01113"/>
    </source>
</evidence>
<sequence>MQQQLRCSRVASSRITPRTRTSVVVMASAKPKLQLMVNSCTGKMGQAVAEAALRAGVELVPYTLCGPADAAAATTVTVAGRPLTLVPPATRDAVVQELKGRYPHLMMVDYTLPDAIHSMVDFYVQHRTPFVMGTTGGDRAKIAAQVEASKVYAVIAPNMGKQIVAFQATMDLMAKSFPGAFSGYKLRVVESHQSTKKDTSGTAKAVVQSFVEMGVPFEVSQIELVREPKAQMEVMKVPADAINGHAYHTYQLVSGDGTVMFEFQHNVIGRTTYAEGTVDAALFLAARIDAHDGKTLYNMIDVLRAGAMR</sequence>
<dbReference type="PIRSF" id="PIRSF000161">
    <property type="entry name" value="DHPR"/>
    <property type="match status" value="1"/>
</dbReference>
<keyword evidence="5" id="KW-0560">Oxidoreductase</keyword>
<keyword evidence="6" id="KW-0520">NAD</keyword>
<evidence type="ECO:0000313" key="15">
    <source>
        <dbReference type="Proteomes" id="UP000650467"/>
    </source>
</evidence>
<dbReference type="FunFam" id="3.40.50.720:FF:000264">
    <property type="entry name" value="4-hydroxy-tetrahydrodipicolinate reductase 2 chloroplastic"/>
    <property type="match status" value="1"/>
</dbReference>
<comment type="caution">
    <text evidence="14">The sequence shown here is derived from an EMBL/GenBank/DDBJ whole genome shotgun (WGS) entry which is preliminary data.</text>
</comment>
<dbReference type="EC" id="1.17.1.8" evidence="9"/>
<dbReference type="Pfam" id="PF05173">
    <property type="entry name" value="DapB_C"/>
    <property type="match status" value="1"/>
</dbReference>
<evidence type="ECO:0000256" key="2">
    <source>
        <dbReference type="ARBA" id="ARBA00022605"/>
    </source>
</evidence>
<evidence type="ECO:0000256" key="7">
    <source>
        <dbReference type="ARBA" id="ARBA00023154"/>
    </source>
</evidence>
<gene>
    <name evidence="14" type="ORF">HXX76_009609</name>
</gene>
<feature type="domain" description="Dihydrodipicolinate reductase N-terminal" evidence="12">
    <location>
        <begin position="34"/>
        <end position="159"/>
    </location>
</feature>
<dbReference type="PANTHER" id="PTHR20836:SF0">
    <property type="entry name" value="4-HYDROXY-TETRAHYDRODIPICOLINATE REDUCTASE 1, CHLOROPLASTIC-RELATED"/>
    <property type="match status" value="1"/>
</dbReference>
<dbReference type="NCBIfam" id="TIGR02130">
    <property type="entry name" value="dapB_plant"/>
    <property type="match status" value="1"/>
</dbReference>
<evidence type="ECO:0000256" key="11">
    <source>
        <dbReference type="ARBA" id="ARBA00049396"/>
    </source>
</evidence>
<evidence type="ECO:0000256" key="9">
    <source>
        <dbReference type="ARBA" id="ARBA00038983"/>
    </source>
</evidence>
<evidence type="ECO:0000256" key="5">
    <source>
        <dbReference type="ARBA" id="ARBA00023002"/>
    </source>
</evidence>
<dbReference type="Gene3D" id="3.30.360.10">
    <property type="entry name" value="Dihydrodipicolinate Reductase, domain 2"/>
    <property type="match status" value="1"/>
</dbReference>
<keyword evidence="15" id="KW-1185">Reference proteome</keyword>
<evidence type="ECO:0000259" key="13">
    <source>
        <dbReference type="Pfam" id="PF05173"/>
    </source>
</evidence>
<dbReference type="Pfam" id="PF01113">
    <property type="entry name" value="DapB_N"/>
    <property type="match status" value="1"/>
</dbReference>
<protein>
    <recommendedName>
        <fullName evidence="9">4-hydroxy-tetrahydrodipicolinate reductase</fullName>
        <ecNumber evidence="9">1.17.1.8</ecNumber>
    </recommendedName>
</protein>
<dbReference type="InterPro" id="IPR011859">
    <property type="entry name" value="Dihydrodipicolinate_Rdtase_pln"/>
</dbReference>
<evidence type="ECO:0000256" key="10">
    <source>
        <dbReference type="ARBA" id="ARBA00049080"/>
    </source>
</evidence>
<dbReference type="GO" id="GO:0009089">
    <property type="term" value="P:lysine biosynthetic process via diaminopimelate"/>
    <property type="evidence" value="ECO:0007669"/>
    <property type="project" value="InterPro"/>
</dbReference>
<dbReference type="InterPro" id="IPR022663">
    <property type="entry name" value="DapB_C"/>
</dbReference>
<keyword evidence="4" id="KW-0220">Diaminopimelate biosynthesis</keyword>
<evidence type="ECO:0000256" key="1">
    <source>
        <dbReference type="ARBA" id="ARBA00006642"/>
    </source>
</evidence>
<evidence type="ECO:0000256" key="8">
    <source>
        <dbReference type="ARBA" id="ARBA00037922"/>
    </source>
</evidence>
<accession>A0A835T3T6</accession>
<dbReference type="InterPro" id="IPR036291">
    <property type="entry name" value="NAD(P)-bd_dom_sf"/>
</dbReference>
<evidence type="ECO:0000256" key="6">
    <source>
        <dbReference type="ARBA" id="ARBA00023027"/>
    </source>
</evidence>
<dbReference type="GO" id="GO:0009570">
    <property type="term" value="C:chloroplast stroma"/>
    <property type="evidence" value="ECO:0007669"/>
    <property type="project" value="TreeGrafter"/>
</dbReference>
<dbReference type="SUPFAM" id="SSF51735">
    <property type="entry name" value="NAD(P)-binding Rossmann-fold domains"/>
    <property type="match status" value="1"/>
</dbReference>
<evidence type="ECO:0000256" key="4">
    <source>
        <dbReference type="ARBA" id="ARBA00022915"/>
    </source>
</evidence>
<keyword evidence="2" id="KW-0028">Amino-acid biosynthesis</keyword>
<proteinExistence type="inferred from homology"/>
<comment type="catalytic activity">
    <reaction evidence="10">
        <text>(S)-2,3,4,5-tetrahydrodipicolinate + NADP(+) + H2O = (2S,4S)-4-hydroxy-2,3,4,5-tetrahydrodipicolinate + NADPH + H(+)</text>
        <dbReference type="Rhea" id="RHEA:35331"/>
        <dbReference type="ChEBI" id="CHEBI:15377"/>
        <dbReference type="ChEBI" id="CHEBI:15378"/>
        <dbReference type="ChEBI" id="CHEBI:16845"/>
        <dbReference type="ChEBI" id="CHEBI:57783"/>
        <dbReference type="ChEBI" id="CHEBI:58349"/>
        <dbReference type="ChEBI" id="CHEBI:67139"/>
        <dbReference type="EC" id="1.17.1.8"/>
    </reaction>
</comment>